<dbReference type="PATRIC" id="fig|1114856.3.peg.4770"/>
<dbReference type="CDD" id="cd01275">
    <property type="entry name" value="FHIT"/>
    <property type="match status" value="1"/>
</dbReference>
<proteinExistence type="predicted"/>
<evidence type="ECO:0000313" key="4">
    <source>
        <dbReference type="EMBL" id="ELY35513.1"/>
    </source>
</evidence>
<gene>
    <name evidence="4" type="ORF">C496_23091</name>
</gene>
<dbReference type="STRING" id="1114856.GCA_000383975_04725"/>
<feature type="domain" description="HIT" evidence="3">
    <location>
        <begin position="26"/>
        <end position="136"/>
    </location>
</feature>
<dbReference type="SUPFAM" id="SSF54197">
    <property type="entry name" value="HIT-like"/>
    <property type="match status" value="1"/>
</dbReference>
<evidence type="ECO:0000259" key="3">
    <source>
        <dbReference type="PROSITE" id="PS51084"/>
    </source>
</evidence>
<dbReference type="eggNOG" id="arCOG00419">
    <property type="taxonomic scope" value="Archaea"/>
</dbReference>
<name>L9VGS3_9EURY</name>
<dbReference type="InterPro" id="IPR011146">
    <property type="entry name" value="HIT-like"/>
</dbReference>
<keyword evidence="1" id="KW-0547">Nucleotide-binding</keyword>
<comment type="caution">
    <text evidence="4">The sequence shown here is derived from an EMBL/GenBank/DDBJ whole genome shotgun (WGS) entry which is preliminary data.</text>
</comment>
<dbReference type="PROSITE" id="PS51084">
    <property type="entry name" value="HIT_2"/>
    <property type="match status" value="1"/>
</dbReference>
<dbReference type="EMBL" id="AOHW01000056">
    <property type="protein sequence ID" value="ELY35513.1"/>
    <property type="molecule type" value="Genomic_DNA"/>
</dbReference>
<accession>L9VGS3</accession>
<dbReference type="PANTHER" id="PTHR42997:SF1">
    <property type="entry name" value="AP-4-A PHOSPHORYLASE"/>
    <property type="match status" value="1"/>
</dbReference>
<protein>
    <submittedName>
        <fullName evidence="4">Histidine triad (HIT) protein</fullName>
    </submittedName>
</protein>
<dbReference type="InterPro" id="IPR036265">
    <property type="entry name" value="HIT-like_sf"/>
</dbReference>
<dbReference type="InterPro" id="IPR052908">
    <property type="entry name" value="AP-4-A_phosphorylase"/>
</dbReference>
<dbReference type="Pfam" id="PF01230">
    <property type="entry name" value="HIT"/>
    <property type="match status" value="1"/>
</dbReference>
<feature type="short sequence motif" description="Histidine triad motif" evidence="2">
    <location>
        <begin position="121"/>
        <end position="125"/>
    </location>
</feature>
<dbReference type="GO" id="GO:0003824">
    <property type="term" value="F:catalytic activity"/>
    <property type="evidence" value="ECO:0007669"/>
    <property type="project" value="InterPro"/>
</dbReference>
<dbReference type="GO" id="GO:0000166">
    <property type="term" value="F:nucleotide binding"/>
    <property type="evidence" value="ECO:0007669"/>
    <property type="project" value="UniProtKB-KW"/>
</dbReference>
<dbReference type="PANTHER" id="PTHR42997">
    <property type="entry name" value="HIT FAMILY HYDROLASE"/>
    <property type="match status" value="1"/>
</dbReference>
<keyword evidence="5" id="KW-1185">Reference proteome</keyword>
<dbReference type="Proteomes" id="UP000011599">
    <property type="component" value="Unassembled WGS sequence"/>
</dbReference>
<evidence type="ECO:0000256" key="2">
    <source>
        <dbReference type="PROSITE-ProRule" id="PRU00464"/>
    </source>
</evidence>
<dbReference type="OrthoDB" id="210764at2157"/>
<dbReference type="InterPro" id="IPR039383">
    <property type="entry name" value="FHIT"/>
</dbReference>
<evidence type="ECO:0000313" key="5">
    <source>
        <dbReference type="Proteomes" id="UP000011599"/>
    </source>
</evidence>
<evidence type="ECO:0000256" key="1">
    <source>
        <dbReference type="ARBA" id="ARBA00022741"/>
    </source>
</evidence>
<sequence length="180" mass="20525">MDKIFAPWRIEWIEREDKNPDVEKCIFCEFPERGEDREHLIVAQNEYAFVMLNNYPYNPGHVMVIPRVHTGAYEDLSDEVLLGHAQLKTRTFEAMTTAFDPDGFNTGLNLGSGSGGSIEHHLHTHIVPRWEGDTNFMPVIGDTKVIVQAVEETYHRLHTAFAELDDTRDIGKDTAVRVDS</sequence>
<reference evidence="4 5" key="1">
    <citation type="journal article" date="2014" name="PLoS Genet.">
        <title>Phylogenetically driven sequencing of extremely halophilic archaea reveals strategies for static and dynamic osmo-response.</title>
        <authorList>
            <person name="Becker E.A."/>
            <person name="Seitzer P.M."/>
            <person name="Tritt A."/>
            <person name="Larsen D."/>
            <person name="Krusor M."/>
            <person name="Yao A.I."/>
            <person name="Wu D."/>
            <person name="Madern D."/>
            <person name="Eisen J.A."/>
            <person name="Darling A.E."/>
            <person name="Facciotti M.T."/>
        </authorList>
    </citation>
    <scope>NUCLEOTIDE SEQUENCE [LARGE SCALE GENOMIC DNA]</scope>
    <source>
        <strain evidence="4 5">GA33</strain>
    </source>
</reference>
<dbReference type="RefSeq" id="WP_006092920.1">
    <property type="nucleotide sequence ID" value="NZ_AOHW01000056.1"/>
</dbReference>
<dbReference type="Gene3D" id="3.30.428.10">
    <property type="entry name" value="HIT-like"/>
    <property type="match status" value="1"/>
</dbReference>
<organism evidence="4 5">
    <name type="scientific">Natronorubrum tibetense GA33</name>
    <dbReference type="NCBI Taxonomy" id="1114856"/>
    <lineage>
        <taxon>Archaea</taxon>
        <taxon>Methanobacteriati</taxon>
        <taxon>Methanobacteriota</taxon>
        <taxon>Stenosarchaea group</taxon>
        <taxon>Halobacteria</taxon>
        <taxon>Halobacteriales</taxon>
        <taxon>Natrialbaceae</taxon>
        <taxon>Natronorubrum</taxon>
    </lineage>
</organism>
<dbReference type="AlphaFoldDB" id="L9VGS3"/>